<dbReference type="InterPro" id="IPR008279">
    <property type="entry name" value="PEP-util_enz_mobile_dom"/>
</dbReference>
<proteinExistence type="inferred from homology"/>
<dbReference type="EMBL" id="MFJE01000016">
    <property type="protein sequence ID" value="OGG14479.1"/>
    <property type="molecule type" value="Genomic_DNA"/>
</dbReference>
<evidence type="ECO:0000313" key="6">
    <source>
        <dbReference type="Proteomes" id="UP000177383"/>
    </source>
</evidence>
<keyword evidence="3" id="KW-0067">ATP-binding</keyword>
<dbReference type="Proteomes" id="UP000177383">
    <property type="component" value="Unassembled WGS sequence"/>
</dbReference>
<sequence length="512" mass="58845">MKKVWRKNFEITRTHLQMGSPALFDMMVYQSPTVLKAIIREAIWIQKGYDNVGTYFPISQLRGLINATLEAIIKNPQKIHDVHKKTLAYNQELFQFSRNLLRKEVRALTNDQLSKLYKKFINLFVISHGYALPTTWFLDSDGEDFSNFLQQQLKQIIVKKNSLLNFVECFSILTTPEKSSLAVNEEIESLKVLNLINQNQQAKKLFLKDIKTIQAGLKNLQPKIRQKIKTHFNKWRWQSYTYMGPAYELDYYLEIWRGLLKQKINIQKELNRLRSQTPEIKSAKAKIIKELKLDQQTQGLFKTACDIIYLKSYRKDAWFFACYAAEGLYKEIGRRLGLSLNQVWFMSCWEVTPALTKGAFPADLLNKRMEFCVFYQRGKKADIYTGQKAKLFLKSLNLEKVKRIKKINELKGTCAYPGKAKGIVKIINQVEDVGKMNKGDIMLAHTTFPALVPAMKKASAIVTDDGGVTCHAAIVARELRIPSVVGTKIATKVLKDGDRVEVDATKGIVRKL</sequence>
<dbReference type="PROSITE" id="PS00370">
    <property type="entry name" value="PEP_ENZYMES_PHOS_SITE"/>
    <property type="match status" value="1"/>
</dbReference>
<evidence type="ECO:0000256" key="2">
    <source>
        <dbReference type="ARBA" id="ARBA00022741"/>
    </source>
</evidence>
<organism evidence="5 6">
    <name type="scientific">Candidatus Gottesmanbacteria bacterium RIFCSPHIGHO2_01_FULL_39_10</name>
    <dbReference type="NCBI Taxonomy" id="1798375"/>
    <lineage>
        <taxon>Bacteria</taxon>
        <taxon>Candidatus Gottesmaniibacteriota</taxon>
    </lineage>
</organism>
<keyword evidence="2" id="KW-0547">Nucleotide-binding</keyword>
<dbReference type="GO" id="GO:0005524">
    <property type="term" value="F:ATP binding"/>
    <property type="evidence" value="ECO:0007669"/>
    <property type="project" value="UniProtKB-KW"/>
</dbReference>
<dbReference type="GO" id="GO:0008986">
    <property type="term" value="F:pyruvate, water dikinase activity"/>
    <property type="evidence" value="ECO:0007669"/>
    <property type="project" value="InterPro"/>
</dbReference>
<comment type="caution">
    <text evidence="5">The sequence shown here is derived from an EMBL/GenBank/DDBJ whole genome shotgun (WGS) entry which is preliminary data.</text>
</comment>
<dbReference type="SUPFAM" id="SSF52009">
    <property type="entry name" value="Phosphohistidine domain"/>
    <property type="match status" value="1"/>
</dbReference>
<dbReference type="STRING" id="1798375.A2773_06000"/>
<dbReference type="Pfam" id="PF00391">
    <property type="entry name" value="PEP-utilizers"/>
    <property type="match status" value="1"/>
</dbReference>
<name>A0A1F5ZPT2_9BACT</name>
<dbReference type="InterPro" id="IPR036637">
    <property type="entry name" value="Phosphohistidine_dom_sf"/>
</dbReference>
<evidence type="ECO:0000313" key="5">
    <source>
        <dbReference type="EMBL" id="OGG14479.1"/>
    </source>
</evidence>
<dbReference type="InterPro" id="IPR018274">
    <property type="entry name" value="PEP_util_AS"/>
</dbReference>
<dbReference type="Gene3D" id="3.50.30.10">
    <property type="entry name" value="Phosphohistidine domain"/>
    <property type="match status" value="1"/>
</dbReference>
<dbReference type="InterPro" id="IPR006319">
    <property type="entry name" value="PEP_synth"/>
</dbReference>
<feature type="domain" description="PEP-utilising enzyme mobile" evidence="4">
    <location>
        <begin position="437"/>
        <end position="507"/>
    </location>
</feature>
<dbReference type="PANTHER" id="PTHR43030:SF1">
    <property type="entry name" value="PHOSPHOENOLPYRUVATE SYNTHASE"/>
    <property type="match status" value="1"/>
</dbReference>
<gene>
    <name evidence="5" type="ORF">A2773_06000</name>
</gene>
<dbReference type="AlphaFoldDB" id="A0A1F5ZPT2"/>
<evidence type="ECO:0000256" key="3">
    <source>
        <dbReference type="ARBA" id="ARBA00022840"/>
    </source>
</evidence>
<reference evidence="5 6" key="1">
    <citation type="journal article" date="2016" name="Nat. Commun.">
        <title>Thousands of microbial genomes shed light on interconnected biogeochemical processes in an aquifer system.</title>
        <authorList>
            <person name="Anantharaman K."/>
            <person name="Brown C.T."/>
            <person name="Hug L.A."/>
            <person name="Sharon I."/>
            <person name="Castelle C.J."/>
            <person name="Probst A.J."/>
            <person name="Thomas B.C."/>
            <person name="Singh A."/>
            <person name="Wilkins M.J."/>
            <person name="Karaoz U."/>
            <person name="Brodie E.L."/>
            <person name="Williams K.H."/>
            <person name="Hubbard S.S."/>
            <person name="Banfield J.F."/>
        </authorList>
    </citation>
    <scope>NUCLEOTIDE SEQUENCE [LARGE SCALE GENOMIC DNA]</scope>
</reference>
<evidence type="ECO:0000259" key="4">
    <source>
        <dbReference type="Pfam" id="PF00391"/>
    </source>
</evidence>
<accession>A0A1F5ZPT2</accession>
<comment type="similarity">
    <text evidence="1">Belongs to the PEP-utilizing enzyme family.</text>
</comment>
<dbReference type="PANTHER" id="PTHR43030">
    <property type="entry name" value="PHOSPHOENOLPYRUVATE SYNTHASE"/>
    <property type="match status" value="1"/>
</dbReference>
<protein>
    <recommendedName>
        <fullName evidence="4">PEP-utilising enzyme mobile domain-containing protein</fullName>
    </recommendedName>
</protein>
<evidence type="ECO:0000256" key="1">
    <source>
        <dbReference type="ARBA" id="ARBA00007837"/>
    </source>
</evidence>